<evidence type="ECO:0000313" key="2">
    <source>
        <dbReference type="RefSeq" id="XP_073801947.1"/>
    </source>
</evidence>
<organism evidence="1 2">
    <name type="scientific">Danio rerio</name>
    <name type="common">Zebrafish</name>
    <name type="synonym">Brachydanio rerio</name>
    <dbReference type="NCBI Taxonomy" id="7955"/>
    <lineage>
        <taxon>Eukaryota</taxon>
        <taxon>Metazoa</taxon>
        <taxon>Chordata</taxon>
        <taxon>Craniata</taxon>
        <taxon>Vertebrata</taxon>
        <taxon>Euteleostomi</taxon>
        <taxon>Actinopterygii</taxon>
        <taxon>Neopterygii</taxon>
        <taxon>Teleostei</taxon>
        <taxon>Ostariophysi</taxon>
        <taxon>Cypriniformes</taxon>
        <taxon>Danionidae</taxon>
        <taxon>Danioninae</taxon>
        <taxon>Danio</taxon>
    </lineage>
</organism>
<dbReference type="RefSeq" id="XP_073801947.1">
    <property type="nucleotide sequence ID" value="XM_073945846.1"/>
</dbReference>
<evidence type="ECO:0000313" key="1">
    <source>
        <dbReference type="Proteomes" id="UP000000437"/>
    </source>
</evidence>
<accession>A0AC58J631</accession>
<proteinExistence type="predicted"/>
<sequence length="683" mass="74465">MVETAVSSAPEPGKHQAQPVSLSSDNSDPPAVQPPRVEPLPFKFIMEGSSNGMEYSDRNEKASSTTCCSPRLKIFICALAFCYFSKSMTASYTKSTITQIEKRFEITSSTVGFIDGSFEMGNMLVITLVSYVGAKFHRPKIIGAGVLLMGIGTLLMASPHFLMGRYKYGTAATHTNDAGNFTVISTCSSDSQETLQQPYSECQIIEAESSLLWVVVLLGNAMRGIGEASIVPLGMSFIDDYARPENSAFYIGCLNTLRGIGPIFGFILGSLCANLYVDFDLVNQESVTITPQDSRWVGAWWLGFVVSGLLTLLAAFPFWFLPRALPENSQTSELDHPSEQHKTTPSLTEIIKDFAPTFKRLLTNKIYILYLAYSIVAFNDFAIVATYTPKYLEQQFGQSASKANFLIGVTCIPAVALGIFLSGLMMKRFKWGLLASARVNLFTGVTMLLLAVPFFALSCENLDVAGVTVPYQGSTEVQGVISDVLPSCNADCGCPDLQWDPVCGENGVTYISPCHAGCNSTQGAGWNKTFHDCRCIQSWGLSVGNSSAVLGQCSRDPNCNQMIYVFLGVQSLVLFVYSLGAVPFLTFSMRIVDPEMKALSVGVLLLSIRVLGGIPAPIYFGGLIDTTCLKWGQRKSCGRGACRIYDNETFRFLFQGMTIGLRVLACSVLWIATIEIKRKSAEQ</sequence>
<dbReference type="Proteomes" id="UP000000437">
    <property type="component" value="Chromosome 4"/>
</dbReference>
<name>A0AC58J631_DANRE</name>
<keyword evidence="1" id="KW-1185">Reference proteome</keyword>
<gene>
    <name evidence="2" type="primary">slco1f1</name>
    <name evidence="2" type="synonym">zgc:85924</name>
</gene>
<protein>
    <submittedName>
        <fullName evidence="2">Solute carrier organic anion transporter family, member 1F1 isoform X1</fullName>
    </submittedName>
</protein>
<reference evidence="2" key="1">
    <citation type="submission" date="2025-08" db="UniProtKB">
        <authorList>
            <consortium name="RefSeq"/>
        </authorList>
    </citation>
    <scope>IDENTIFICATION</scope>
    <source>
        <strain evidence="2">Tuebingen</strain>
        <tissue evidence="2">Fibroblasts and whole tissue</tissue>
    </source>
</reference>